<comment type="caution">
    <text evidence="1">The sequence shown here is derived from an EMBL/GenBank/DDBJ whole genome shotgun (WGS) entry which is preliminary data.</text>
</comment>
<keyword evidence="2" id="KW-1185">Reference proteome</keyword>
<reference evidence="2" key="1">
    <citation type="journal article" date="2024" name="Proc. Natl. Acad. Sci. U.S.A.">
        <title>Extraordinary preservation of gene collinearity over three hundred million years revealed in homosporous lycophytes.</title>
        <authorList>
            <person name="Li C."/>
            <person name="Wickell D."/>
            <person name="Kuo L.Y."/>
            <person name="Chen X."/>
            <person name="Nie B."/>
            <person name="Liao X."/>
            <person name="Peng D."/>
            <person name="Ji J."/>
            <person name="Jenkins J."/>
            <person name="Williams M."/>
            <person name="Shu S."/>
            <person name="Plott C."/>
            <person name="Barry K."/>
            <person name="Rajasekar S."/>
            <person name="Grimwood J."/>
            <person name="Han X."/>
            <person name="Sun S."/>
            <person name="Hou Z."/>
            <person name="He W."/>
            <person name="Dai G."/>
            <person name="Sun C."/>
            <person name="Schmutz J."/>
            <person name="Leebens-Mack J.H."/>
            <person name="Li F.W."/>
            <person name="Wang L."/>
        </authorList>
    </citation>
    <scope>NUCLEOTIDE SEQUENCE [LARGE SCALE GENOMIC DNA]</scope>
    <source>
        <strain evidence="2">cv. PW_Plant_1</strain>
    </source>
</reference>
<organism evidence="1 2">
    <name type="scientific">Diphasiastrum complanatum</name>
    <name type="common">Issler's clubmoss</name>
    <name type="synonym">Lycopodium complanatum</name>
    <dbReference type="NCBI Taxonomy" id="34168"/>
    <lineage>
        <taxon>Eukaryota</taxon>
        <taxon>Viridiplantae</taxon>
        <taxon>Streptophyta</taxon>
        <taxon>Embryophyta</taxon>
        <taxon>Tracheophyta</taxon>
        <taxon>Lycopodiopsida</taxon>
        <taxon>Lycopodiales</taxon>
        <taxon>Lycopodiaceae</taxon>
        <taxon>Lycopodioideae</taxon>
        <taxon>Diphasiastrum</taxon>
    </lineage>
</organism>
<accession>A0ACC2BV80</accession>
<sequence length="1121" mass="125043">MDRQTHVELLQRYRRDRRELLSFLLSGTLLKKIVMPPGAVSLDDIDLDQVSVDHILDCARKGGTLELSDAIRRYHDELNMPPLVNSGLGDVYFLVTNPEMSGPPPARIPPPLALTAPVPIATVLSKSLSLQSAQSQAGLVDDEIDDFEDGQDEDEPTAEITRRQLNDASDLILSLPPFATGLSEDDLRETAYEVLLVSVGAAGGLISPAKEKKEEKKSKLVRKFTRSKTEKHKPQPTRAPGLAGLMDTMRTQMEISEASDRRTREALLHASAGRVGKRMDTLLVPLELLCCVSRTEFPDRKIHLRWQKRQLNLMEEGLIYHPAIGMDRSDRITGELRSLITKLEEAEVLPSPAGPAQHAEALKAMRGAALTLAERAGRGDQTGEVCHWADGYHLNVRLYEKLLCSVFDILDEGQLVEDAEEILELLKSTWRVLGITQTVHDTCYTWVLFRQFVLTGELALLQHATHQMKRIASDGQRSTTEKAYMKALRSVVEGSNGPQEFSFVQSVLIPIKLWTDRRLDDYHLHFTEATGKMEALVTVAMVAGRLIADENEQTGVTRLTSTAEVAAVAKQAEDYIWSSVKNAYERALEAVDSKSAAEHHHPLALLAEDIQELAKRDASIFAPILSRWQPQALAVTSSLLHTLYHKELKPFLDGVSQLTDDVASVLPAADSLEQYLMSLVAPVEDGDSGSNIYKQQMVPYQVEVVSGTLIMRWVNSQLSRLSEWVERTTHQEKWDALSPQQRYGESIVEVFRIIEETVDQFFGLKLPMRMPLVKGLTNGLDNALQLYSKKVLSQLGDKADLIPPAPSLTRYKKDTVVRALSKKKVADPRLPDEKRSSEINMLTIAKLCVRLNTLHYILSQLDVLEDNIRQQWAMKRPQNHLKNSNGTLKSRNTDGDLKLKANVGSRPLDELSSAFDGSRNAANVAIDKICEFTGMKVIFWDMRELYIDGLYKGGVSQSRMEKVVNGLDPVLGQLCEVINEPLRDRVVLGLLQASMEGFVRVLLDGGPFRGFGQTDIGMLEEDLHVLKDFFIADGDGLPRGVVENMAASVQQILTLYSLETYVVIESFRRASEQMVTGTTIQKEGLRSASDADALLRVLCHRTDPDASKFLKKQYKLPKTTA</sequence>
<dbReference type="Proteomes" id="UP001162992">
    <property type="component" value="Chromosome 13"/>
</dbReference>
<gene>
    <name evidence="1" type="ORF">O6H91_13G060800</name>
</gene>
<name>A0ACC2BV80_DIPCM</name>
<dbReference type="EMBL" id="CM055104">
    <property type="protein sequence ID" value="KAJ7533713.1"/>
    <property type="molecule type" value="Genomic_DNA"/>
</dbReference>
<evidence type="ECO:0000313" key="2">
    <source>
        <dbReference type="Proteomes" id="UP001162992"/>
    </source>
</evidence>
<evidence type="ECO:0000313" key="1">
    <source>
        <dbReference type="EMBL" id="KAJ7533713.1"/>
    </source>
</evidence>
<protein>
    <submittedName>
        <fullName evidence="1">Uncharacterized protein</fullName>
    </submittedName>
</protein>
<proteinExistence type="predicted"/>